<dbReference type="SUPFAM" id="SSF55729">
    <property type="entry name" value="Acyl-CoA N-acyltransferases (Nat)"/>
    <property type="match status" value="1"/>
</dbReference>
<dbReference type="KEGG" id="ffu:CLAFUR5_01427"/>
<dbReference type="AlphaFoldDB" id="A0A9Q8P4M4"/>
<dbReference type="InterPro" id="IPR016181">
    <property type="entry name" value="Acyl_CoA_acyltransferase"/>
</dbReference>
<keyword evidence="2" id="KW-1185">Reference proteome</keyword>
<reference evidence="1" key="1">
    <citation type="submission" date="2021-12" db="EMBL/GenBank/DDBJ databases">
        <authorList>
            <person name="Zaccaron A."/>
            <person name="Stergiopoulos I."/>
        </authorList>
    </citation>
    <scope>NUCLEOTIDE SEQUENCE</scope>
    <source>
        <strain evidence="1">Race5_Kim</strain>
    </source>
</reference>
<reference evidence="1" key="2">
    <citation type="journal article" date="2022" name="Microb. Genom.">
        <title>A chromosome-scale genome assembly of the tomato pathogen Cladosporium fulvum reveals a compartmentalized genome architecture and the presence of a dispensable chromosome.</title>
        <authorList>
            <person name="Zaccaron A.Z."/>
            <person name="Chen L.H."/>
            <person name="Samaras A."/>
            <person name="Stergiopoulos I."/>
        </authorList>
    </citation>
    <scope>NUCLEOTIDE SEQUENCE</scope>
    <source>
        <strain evidence="1">Race5_Kim</strain>
    </source>
</reference>
<sequence length="132" mass="15087">MYRALFDKDGLRRDIADRVEYDLGDICYIDEVFLEKEYRGYGIGLLAVDGLIKSLPSMESDCFMLHAASVNQEAAEEVSEYIAASERLSEYYSLMGFDVWERYTAGRLPPLMGLCTKFMRPDIKGIVPHLIQ</sequence>
<dbReference type="EMBL" id="CP090163">
    <property type="protein sequence ID" value="UJO13019.1"/>
    <property type="molecule type" value="Genomic_DNA"/>
</dbReference>
<name>A0A9Q8P4M4_PASFU</name>
<accession>A0A9Q8P4M4</accession>
<evidence type="ECO:0000313" key="2">
    <source>
        <dbReference type="Proteomes" id="UP000756132"/>
    </source>
</evidence>
<protein>
    <submittedName>
        <fullName evidence="1">Uncharacterized protein</fullName>
    </submittedName>
</protein>
<organism evidence="1 2">
    <name type="scientific">Passalora fulva</name>
    <name type="common">Tomato leaf mold</name>
    <name type="synonym">Cladosporium fulvum</name>
    <dbReference type="NCBI Taxonomy" id="5499"/>
    <lineage>
        <taxon>Eukaryota</taxon>
        <taxon>Fungi</taxon>
        <taxon>Dikarya</taxon>
        <taxon>Ascomycota</taxon>
        <taxon>Pezizomycotina</taxon>
        <taxon>Dothideomycetes</taxon>
        <taxon>Dothideomycetidae</taxon>
        <taxon>Mycosphaerellales</taxon>
        <taxon>Mycosphaerellaceae</taxon>
        <taxon>Fulvia</taxon>
    </lineage>
</organism>
<evidence type="ECO:0000313" key="1">
    <source>
        <dbReference type="EMBL" id="UJO13019.1"/>
    </source>
</evidence>
<dbReference type="Proteomes" id="UP000756132">
    <property type="component" value="Chromosome 1"/>
</dbReference>
<dbReference type="RefSeq" id="XP_047757385.1">
    <property type="nucleotide sequence ID" value="XM_047900575.1"/>
</dbReference>
<gene>
    <name evidence="1" type="ORF">CLAFUR5_01427</name>
</gene>
<dbReference type="OrthoDB" id="2867539at2759"/>
<dbReference type="GeneID" id="71981305"/>
<proteinExistence type="predicted"/>